<dbReference type="InterPro" id="IPR032466">
    <property type="entry name" value="Metal_Hydrolase"/>
</dbReference>
<keyword evidence="4 6" id="KW-0464">Manganese</keyword>
<dbReference type="Pfam" id="PF13382">
    <property type="entry name" value="Adenine_deam_C"/>
    <property type="match status" value="1"/>
</dbReference>
<feature type="domain" description="Adenine deaminase C-terminal" evidence="8">
    <location>
        <begin position="426"/>
        <end position="591"/>
    </location>
</feature>
<dbReference type="EC" id="3.5.4.2" evidence="2 6"/>
<feature type="domain" description="Amidohydrolase-related" evidence="7">
    <location>
        <begin position="80"/>
        <end position="368"/>
    </location>
</feature>
<dbReference type="Pfam" id="PF01979">
    <property type="entry name" value="Amidohydro_1"/>
    <property type="match status" value="1"/>
</dbReference>
<comment type="cofactor">
    <cofactor evidence="6">
        <name>Mn(2+)</name>
        <dbReference type="ChEBI" id="CHEBI:29035"/>
    </cofactor>
</comment>
<dbReference type="GO" id="GO:0006146">
    <property type="term" value="P:adenine catabolic process"/>
    <property type="evidence" value="ECO:0007669"/>
    <property type="project" value="InterPro"/>
</dbReference>
<comment type="catalytic activity">
    <reaction evidence="5 6">
        <text>adenine + H2O + H(+) = hypoxanthine + NH4(+)</text>
        <dbReference type="Rhea" id="RHEA:23688"/>
        <dbReference type="ChEBI" id="CHEBI:15377"/>
        <dbReference type="ChEBI" id="CHEBI:15378"/>
        <dbReference type="ChEBI" id="CHEBI:16708"/>
        <dbReference type="ChEBI" id="CHEBI:17368"/>
        <dbReference type="ChEBI" id="CHEBI:28938"/>
        <dbReference type="EC" id="3.5.4.2"/>
    </reaction>
</comment>
<dbReference type="Proteomes" id="UP000305709">
    <property type="component" value="Unassembled WGS sequence"/>
</dbReference>
<keyword evidence="10" id="KW-1185">Reference proteome</keyword>
<comment type="caution">
    <text evidence="9">The sequence shown here is derived from an EMBL/GenBank/DDBJ whole genome shotgun (WGS) entry which is preliminary data.</text>
</comment>
<dbReference type="AlphaFoldDB" id="A0A5C4NET7"/>
<dbReference type="InterPro" id="IPR026912">
    <property type="entry name" value="Adenine_deam_C"/>
</dbReference>
<evidence type="ECO:0000256" key="3">
    <source>
        <dbReference type="ARBA" id="ARBA00022801"/>
    </source>
</evidence>
<dbReference type="InterPro" id="IPR006679">
    <property type="entry name" value="Adenine_deam"/>
</dbReference>
<protein>
    <recommendedName>
        <fullName evidence="2 6">Adenine deaminase</fullName>
        <shortName evidence="6">Adenase</shortName>
        <shortName evidence="6">Adenine aminase</shortName>
        <ecNumber evidence="2 6">3.5.4.2</ecNumber>
    </recommendedName>
</protein>
<organism evidence="9 10">
    <name type="scientific">Rubellimicrobium roseum</name>
    <dbReference type="NCBI Taxonomy" id="687525"/>
    <lineage>
        <taxon>Bacteria</taxon>
        <taxon>Pseudomonadati</taxon>
        <taxon>Pseudomonadota</taxon>
        <taxon>Alphaproteobacteria</taxon>
        <taxon>Rhodobacterales</taxon>
        <taxon>Roseobacteraceae</taxon>
        <taxon>Rubellimicrobium</taxon>
    </lineage>
</organism>
<dbReference type="HAMAP" id="MF_01518">
    <property type="entry name" value="Adenine_deamin"/>
    <property type="match status" value="1"/>
</dbReference>
<dbReference type="InterPro" id="IPR011059">
    <property type="entry name" value="Metal-dep_hydrolase_composite"/>
</dbReference>
<dbReference type="OrthoDB" id="9775607at2"/>
<dbReference type="InterPro" id="IPR006680">
    <property type="entry name" value="Amidohydro-rel"/>
</dbReference>
<evidence type="ECO:0000256" key="5">
    <source>
        <dbReference type="ARBA" id="ARBA00047720"/>
    </source>
</evidence>
<evidence type="ECO:0000256" key="2">
    <source>
        <dbReference type="ARBA" id="ARBA00012782"/>
    </source>
</evidence>
<proteinExistence type="inferred from homology"/>
<dbReference type="RefSeq" id="WP_139081208.1">
    <property type="nucleotide sequence ID" value="NZ_VDFV01000008.1"/>
</dbReference>
<comment type="similarity">
    <text evidence="1 6">Belongs to the metallo-dependent hydrolases superfamily. Adenine deaminase family.</text>
</comment>
<evidence type="ECO:0000313" key="10">
    <source>
        <dbReference type="Proteomes" id="UP000305709"/>
    </source>
</evidence>
<evidence type="ECO:0000256" key="6">
    <source>
        <dbReference type="HAMAP-Rule" id="MF_01518"/>
    </source>
</evidence>
<evidence type="ECO:0000313" key="9">
    <source>
        <dbReference type="EMBL" id="TNC72425.1"/>
    </source>
</evidence>
<evidence type="ECO:0000256" key="4">
    <source>
        <dbReference type="ARBA" id="ARBA00023211"/>
    </source>
</evidence>
<dbReference type="SUPFAM" id="SSF51338">
    <property type="entry name" value="Composite domain of metallo-dependent hydrolases"/>
    <property type="match status" value="1"/>
</dbReference>
<sequence length="600" mass="63494">MQDHELKTWADCAPRLVAVAAGRAPADLVIRGGTLVNVQSRELLPGWQVAVAAGRFAYVGPDASHCIGEGTEVVESGGRFLIPGLCDGHMHIESGMLTPAEFAAAVIPHGTTTMFTDPHEIANVLGLAGVRMMHDEALMQPVSIFTQMPSCAPSAPGLETTGFEITEGDVEAAMSWPGIIGLGEMMNYPGVVNGDGQMLAEMAATMRAGKTVGGHYASPDRGIPFHAYVAGGAADDHEGTAESDAIARVRQGMRSMLRLGSAWYDVESQITAITEKGLDPRNFILCTDDCHSGTLVNDGHMDRVVRHAIACGCDPLIALQMATINTATHFGLERELGSIAPGRRADVILTSDLRDLPIEAVYARGRLVAEGGRLLAECPHYDWPEAARRTVRLGKRLGASDFAVPAPDTRDRVRVKVIGVVENQAPTRALSADLPVREGLVEPEGAVAHIALVERHRATGGVTNAFVSGFGYGPGMAVASTVAHDSHHMIVVGTDRAMMAAAANRLAEAGGGVTVWKDGVEIALVPLPIAGLMSDAPAREVAAQAQRLVEAMTACGCRLNNAYMQHSLLALVVIPELRLSDKGLVDVRRFEITSLFEGNA</sequence>
<name>A0A5C4NET7_9RHOB</name>
<dbReference type="GO" id="GO:0000034">
    <property type="term" value="F:adenine deaminase activity"/>
    <property type="evidence" value="ECO:0007669"/>
    <property type="project" value="UniProtKB-UniRule"/>
</dbReference>
<reference evidence="9 10" key="1">
    <citation type="submission" date="2019-06" db="EMBL/GenBank/DDBJ databases">
        <authorList>
            <person name="Jiang L."/>
        </authorList>
    </citation>
    <scope>NUCLEOTIDE SEQUENCE [LARGE SCALE GENOMIC DNA]</scope>
    <source>
        <strain evidence="9 10">YIM 48858</strain>
    </source>
</reference>
<dbReference type="Gene3D" id="3.20.20.140">
    <property type="entry name" value="Metal-dependent hydrolases"/>
    <property type="match status" value="1"/>
</dbReference>
<dbReference type="Gene3D" id="2.30.40.10">
    <property type="entry name" value="Urease, subunit C, domain 1"/>
    <property type="match status" value="1"/>
</dbReference>
<keyword evidence="3 6" id="KW-0378">Hydrolase</keyword>
<evidence type="ECO:0000259" key="8">
    <source>
        <dbReference type="Pfam" id="PF13382"/>
    </source>
</evidence>
<evidence type="ECO:0000259" key="7">
    <source>
        <dbReference type="Pfam" id="PF01979"/>
    </source>
</evidence>
<dbReference type="PANTHER" id="PTHR11113">
    <property type="entry name" value="N-ACETYLGLUCOSAMINE-6-PHOSPHATE DEACETYLASE"/>
    <property type="match status" value="1"/>
</dbReference>
<dbReference type="PANTHER" id="PTHR11113:SF2">
    <property type="entry name" value="ADENINE DEAMINASE"/>
    <property type="match status" value="1"/>
</dbReference>
<gene>
    <name evidence="6" type="primary">ade</name>
    <name evidence="9" type="ORF">FHG71_08540</name>
</gene>
<dbReference type="CDD" id="cd01295">
    <property type="entry name" value="AdeC"/>
    <property type="match status" value="1"/>
</dbReference>
<evidence type="ECO:0000256" key="1">
    <source>
        <dbReference type="ARBA" id="ARBA00006773"/>
    </source>
</evidence>
<accession>A0A5C4NET7</accession>
<dbReference type="SUPFAM" id="SSF51556">
    <property type="entry name" value="Metallo-dependent hydrolases"/>
    <property type="match status" value="1"/>
</dbReference>
<dbReference type="EMBL" id="VDFV01000008">
    <property type="protein sequence ID" value="TNC72425.1"/>
    <property type="molecule type" value="Genomic_DNA"/>
</dbReference>